<accession>A0A0B1ZRI3</accession>
<dbReference type="RefSeq" id="WP_039278733.1">
    <property type="nucleotide sequence ID" value="NZ_JTDI01000001.1"/>
</dbReference>
<feature type="domain" description="SnoaL-like" evidence="2">
    <location>
        <begin position="17"/>
        <end position="136"/>
    </location>
</feature>
<evidence type="ECO:0000256" key="1">
    <source>
        <dbReference type="SAM" id="MobiDB-lite"/>
    </source>
</evidence>
<dbReference type="OrthoDB" id="7585039at2"/>
<reference evidence="3 4" key="1">
    <citation type="submission" date="2014-10" db="EMBL/GenBank/DDBJ databases">
        <title>Genome sequence of Novosphingobium malaysiense MUSC 273(T).</title>
        <authorList>
            <person name="Lee L.-H."/>
        </authorList>
    </citation>
    <scope>NUCLEOTIDE SEQUENCE [LARGE SCALE GENOMIC DNA]</scope>
    <source>
        <strain evidence="3 4">MUSC 273</strain>
    </source>
</reference>
<feature type="compositionally biased region" description="Basic and acidic residues" evidence="1">
    <location>
        <begin position="164"/>
        <end position="184"/>
    </location>
</feature>
<dbReference type="Gene3D" id="3.10.450.50">
    <property type="match status" value="1"/>
</dbReference>
<evidence type="ECO:0000259" key="2">
    <source>
        <dbReference type="Pfam" id="PF13577"/>
    </source>
</evidence>
<dbReference type="STRING" id="1348853.LK12_02240"/>
<sequence length="184" mass="21110">MSDVSMPSDLVAFVREQKDRQEIWDCLVRYARGLDRFDMELMASAYHPDAWDDHGLKSAGGGDFCEWAIGFHGQIQTRHQHFIGNHSVELEGETAHAETYYFFWGENLEGPPTLAFGRYLDRFEKRNGKWAIAYRRCITEKTGTFRDADLPDGFAEANAATGPCRRDRHDASYARPLTRETPNE</sequence>
<gene>
    <name evidence="3" type="ORF">LK12_02240</name>
</gene>
<dbReference type="InterPro" id="IPR037401">
    <property type="entry name" value="SnoaL-like"/>
</dbReference>
<dbReference type="Pfam" id="PF13577">
    <property type="entry name" value="SnoaL_4"/>
    <property type="match status" value="1"/>
</dbReference>
<proteinExistence type="predicted"/>
<comment type="caution">
    <text evidence="3">The sequence shown here is derived from an EMBL/GenBank/DDBJ whole genome shotgun (WGS) entry which is preliminary data.</text>
</comment>
<protein>
    <recommendedName>
        <fullName evidence="2">SnoaL-like domain-containing protein</fullName>
    </recommendedName>
</protein>
<dbReference type="InterPro" id="IPR032710">
    <property type="entry name" value="NTF2-like_dom_sf"/>
</dbReference>
<dbReference type="AlphaFoldDB" id="A0A0B1ZRI3"/>
<organism evidence="3 4">
    <name type="scientific">Novosphingobium malaysiense</name>
    <dbReference type="NCBI Taxonomy" id="1348853"/>
    <lineage>
        <taxon>Bacteria</taxon>
        <taxon>Pseudomonadati</taxon>
        <taxon>Pseudomonadota</taxon>
        <taxon>Alphaproteobacteria</taxon>
        <taxon>Sphingomonadales</taxon>
        <taxon>Sphingomonadaceae</taxon>
        <taxon>Novosphingobium</taxon>
    </lineage>
</organism>
<evidence type="ECO:0000313" key="3">
    <source>
        <dbReference type="EMBL" id="KHK93176.1"/>
    </source>
</evidence>
<dbReference type="CDD" id="cd00531">
    <property type="entry name" value="NTF2_like"/>
    <property type="match status" value="1"/>
</dbReference>
<evidence type="ECO:0000313" key="4">
    <source>
        <dbReference type="Proteomes" id="UP000031057"/>
    </source>
</evidence>
<feature type="region of interest" description="Disordered" evidence="1">
    <location>
        <begin position="158"/>
        <end position="184"/>
    </location>
</feature>
<name>A0A0B1ZRI3_9SPHN</name>
<dbReference type="EMBL" id="JTDI01000001">
    <property type="protein sequence ID" value="KHK93176.1"/>
    <property type="molecule type" value="Genomic_DNA"/>
</dbReference>
<dbReference type="SUPFAM" id="SSF54427">
    <property type="entry name" value="NTF2-like"/>
    <property type="match status" value="1"/>
</dbReference>
<keyword evidence="4" id="KW-1185">Reference proteome</keyword>
<dbReference type="Proteomes" id="UP000031057">
    <property type="component" value="Unassembled WGS sequence"/>
</dbReference>